<proteinExistence type="predicted"/>
<reference evidence="1" key="1">
    <citation type="submission" date="2024-07" db="EMBL/GenBank/DDBJ databases">
        <authorList>
            <person name="Pedron J."/>
        </authorList>
    </citation>
    <scope>NUCLEOTIDE SEQUENCE</scope>
    <source>
        <strain evidence="1">A642-S2-A17</strain>
    </source>
</reference>
<dbReference type="EMBL" id="CP162411">
    <property type="protein sequence ID" value="XDL15863.1"/>
    <property type="molecule type" value="Genomic_DNA"/>
</dbReference>
<name>A0AB39ILK6_9GAMM</name>
<gene>
    <name evidence="1" type="ORF">LF923_0006335</name>
</gene>
<organism evidence="1">
    <name type="scientific">Dickeya oryzae</name>
    <dbReference type="NCBI Taxonomy" id="1240404"/>
    <lineage>
        <taxon>Bacteria</taxon>
        <taxon>Pseudomonadati</taxon>
        <taxon>Pseudomonadota</taxon>
        <taxon>Gammaproteobacteria</taxon>
        <taxon>Enterobacterales</taxon>
        <taxon>Pectobacteriaceae</taxon>
        <taxon>Dickeya</taxon>
    </lineage>
</organism>
<sequence length="156" mass="18711">MQREKIDSYKRELLYRKAHGKVIFDKLKEKLSLLFPDEDDFTFLSLKETDEIVFHVNEKNILIEDERAFFSYFESIRYLNGNLRLCDYYLLLDEDWKYCGAVVLKSGFKISENFDFDEVTSDEIRLISCDLKEKISLDYSNSIGNEPFECRFIRYD</sequence>
<dbReference type="AlphaFoldDB" id="A0AB39ILK6"/>
<protein>
    <submittedName>
        <fullName evidence="1">Uncharacterized protein</fullName>
    </submittedName>
</protein>
<evidence type="ECO:0000313" key="1">
    <source>
        <dbReference type="EMBL" id="XDL15863.1"/>
    </source>
</evidence>
<dbReference type="RefSeq" id="WP_210177342.1">
    <property type="nucleotide sequence ID" value="NZ_CP162411.1"/>
</dbReference>
<accession>A0AB39ILK6</accession>